<dbReference type="SMART" id="SM00256">
    <property type="entry name" value="FBOX"/>
    <property type="match status" value="1"/>
</dbReference>
<comment type="caution">
    <text evidence="2">The sequence shown here is derived from an EMBL/GenBank/DDBJ whole genome shotgun (WGS) entry which is preliminary data.</text>
</comment>
<dbReference type="PANTHER" id="PTHR31672">
    <property type="entry name" value="BNACNNG10540D PROTEIN"/>
    <property type="match status" value="1"/>
</dbReference>
<feature type="domain" description="F-box" evidence="1">
    <location>
        <begin position="1"/>
        <end position="45"/>
    </location>
</feature>
<reference evidence="2" key="1">
    <citation type="journal article" date="2023" name="bioRxiv">
        <title>Improved chromosome-level genome assembly for marigold (Tagetes erecta).</title>
        <authorList>
            <person name="Jiang F."/>
            <person name="Yuan L."/>
            <person name="Wang S."/>
            <person name="Wang H."/>
            <person name="Xu D."/>
            <person name="Wang A."/>
            <person name="Fan W."/>
        </authorList>
    </citation>
    <scope>NUCLEOTIDE SEQUENCE</scope>
    <source>
        <strain evidence="2">WSJ</strain>
        <tissue evidence="2">Leaf</tissue>
    </source>
</reference>
<organism evidence="2 3">
    <name type="scientific">Tagetes erecta</name>
    <name type="common">African marigold</name>
    <dbReference type="NCBI Taxonomy" id="13708"/>
    <lineage>
        <taxon>Eukaryota</taxon>
        <taxon>Viridiplantae</taxon>
        <taxon>Streptophyta</taxon>
        <taxon>Embryophyta</taxon>
        <taxon>Tracheophyta</taxon>
        <taxon>Spermatophyta</taxon>
        <taxon>Magnoliopsida</taxon>
        <taxon>eudicotyledons</taxon>
        <taxon>Gunneridae</taxon>
        <taxon>Pentapetalae</taxon>
        <taxon>asterids</taxon>
        <taxon>campanulids</taxon>
        <taxon>Asterales</taxon>
        <taxon>Asteraceae</taxon>
        <taxon>Asteroideae</taxon>
        <taxon>Heliantheae alliance</taxon>
        <taxon>Tageteae</taxon>
        <taxon>Tagetes</taxon>
    </lineage>
</organism>
<dbReference type="InterPro" id="IPR006527">
    <property type="entry name" value="F-box-assoc_dom_typ1"/>
</dbReference>
<dbReference type="InterPro" id="IPR036047">
    <property type="entry name" value="F-box-like_dom_sf"/>
</dbReference>
<dbReference type="PROSITE" id="PS50181">
    <property type="entry name" value="FBOX"/>
    <property type="match status" value="1"/>
</dbReference>
<dbReference type="EMBL" id="JAUHHV010000005">
    <property type="protein sequence ID" value="KAK1423680.1"/>
    <property type="molecule type" value="Genomic_DNA"/>
</dbReference>
<dbReference type="NCBIfam" id="TIGR01640">
    <property type="entry name" value="F_box_assoc_1"/>
    <property type="match status" value="1"/>
</dbReference>
<proteinExistence type="predicted"/>
<dbReference type="Proteomes" id="UP001229421">
    <property type="component" value="Unassembled WGS sequence"/>
</dbReference>
<dbReference type="Pfam" id="PF07734">
    <property type="entry name" value="FBA_1"/>
    <property type="match status" value="1"/>
</dbReference>
<name>A0AAD8KIN0_TARER</name>
<evidence type="ECO:0000313" key="2">
    <source>
        <dbReference type="EMBL" id="KAK1423680.1"/>
    </source>
</evidence>
<evidence type="ECO:0000259" key="1">
    <source>
        <dbReference type="PROSITE" id="PS50181"/>
    </source>
</evidence>
<dbReference type="InterPro" id="IPR001810">
    <property type="entry name" value="F-box_dom"/>
</dbReference>
<keyword evidence="3" id="KW-1185">Reference proteome</keyword>
<dbReference type="SUPFAM" id="SSF81383">
    <property type="entry name" value="F-box domain"/>
    <property type="match status" value="1"/>
</dbReference>
<accession>A0AAD8KIN0</accession>
<dbReference type="CDD" id="cd22157">
    <property type="entry name" value="F-box_AtFBW1-like"/>
    <property type="match status" value="1"/>
</dbReference>
<dbReference type="PANTHER" id="PTHR31672:SF10">
    <property type="entry name" value="F-BOX DOMAIN-CONTAINING PROTEIN"/>
    <property type="match status" value="1"/>
</dbReference>
<dbReference type="AlphaFoldDB" id="A0AAD8KIN0"/>
<protein>
    <recommendedName>
        <fullName evidence="1">F-box domain-containing protein</fullName>
    </recommendedName>
</protein>
<dbReference type="Gene3D" id="1.20.1280.50">
    <property type="match status" value="1"/>
</dbReference>
<sequence length="247" mass="28206">MSDNIPFEIQTEIIERLPVKSLIRFRSVSKTWKSLIDSSDFVARYSGQQRLLVRYDDLLDFKQKYVSVVDDDTFPQHKVYVHVPLTVKTLKRSTTIDGSHGLLCSHGDYQLDRDSPTFGTGRAVMWNPSIRKVVSVVVPNVAYGTYETVLGFGVCRETNDPKIVKIIHISNGRDVGSITCIPRQVEVFTLSTNAWRYSYSNLPRKSIHFSYYQVVIDGFIYWLATDRIARDGGSIYTNLLISFDMTT</sequence>
<gene>
    <name evidence="2" type="ORF">QVD17_18987</name>
</gene>
<evidence type="ECO:0000313" key="3">
    <source>
        <dbReference type="Proteomes" id="UP001229421"/>
    </source>
</evidence>
<dbReference type="InterPro" id="IPR050796">
    <property type="entry name" value="SCF_F-box_component"/>
</dbReference>
<dbReference type="Pfam" id="PF00646">
    <property type="entry name" value="F-box"/>
    <property type="match status" value="1"/>
</dbReference>
<dbReference type="InterPro" id="IPR017451">
    <property type="entry name" value="F-box-assoc_interact_dom"/>
</dbReference>